<dbReference type="Gramene" id="KXG22070">
    <property type="protein sequence ID" value="KXG22070"/>
    <property type="gene ID" value="SORBI_3009G148100"/>
</dbReference>
<dbReference type="Gene3D" id="1.10.10.60">
    <property type="entry name" value="Homeodomain-like"/>
    <property type="match status" value="2"/>
</dbReference>
<dbReference type="GO" id="GO:0005634">
    <property type="term" value="C:nucleus"/>
    <property type="evidence" value="ECO:0000318"/>
    <property type="project" value="GO_Central"/>
</dbReference>
<feature type="domain" description="Myb-like" evidence="9">
    <location>
        <begin position="9"/>
        <end position="61"/>
    </location>
</feature>
<dbReference type="SMART" id="SM00717">
    <property type="entry name" value="SANT"/>
    <property type="match status" value="2"/>
</dbReference>
<dbReference type="PROSITE" id="PS51294">
    <property type="entry name" value="HTH_MYB"/>
    <property type="match status" value="2"/>
</dbReference>
<dbReference type="InterPro" id="IPR001005">
    <property type="entry name" value="SANT/Myb"/>
</dbReference>
<dbReference type="EMBL" id="CM000768">
    <property type="protein sequence ID" value="KXG22070.1"/>
    <property type="molecule type" value="Genomic_DNA"/>
</dbReference>
<dbReference type="PANTHER" id="PTHR47994">
    <property type="entry name" value="F14D16.11-RELATED"/>
    <property type="match status" value="1"/>
</dbReference>
<keyword evidence="4" id="KW-0805">Transcription regulation</keyword>
<dbReference type="Pfam" id="PF00249">
    <property type="entry name" value="Myb_DNA-binding"/>
    <property type="match status" value="2"/>
</dbReference>
<evidence type="ECO:0000256" key="1">
    <source>
        <dbReference type="ARBA" id="ARBA00004123"/>
    </source>
</evidence>
<name>A0A1B6P8K8_SORBI</name>
<protein>
    <submittedName>
        <fullName evidence="11">Uncharacterized protein</fullName>
    </submittedName>
</protein>
<dbReference type="InterPro" id="IPR009057">
    <property type="entry name" value="Homeodomain-like_sf"/>
</dbReference>
<dbReference type="SMR" id="A0A1B6P8K8"/>
<evidence type="ECO:0000256" key="2">
    <source>
        <dbReference type="ARBA" id="ARBA00022491"/>
    </source>
</evidence>
<dbReference type="OrthoDB" id="2143914at2759"/>
<evidence type="ECO:0000256" key="7">
    <source>
        <dbReference type="ARBA" id="ARBA00023242"/>
    </source>
</evidence>
<dbReference type="GO" id="GO:0006355">
    <property type="term" value="P:regulation of DNA-templated transcription"/>
    <property type="evidence" value="ECO:0000318"/>
    <property type="project" value="GO_Central"/>
</dbReference>
<proteinExistence type="predicted"/>
<evidence type="ECO:0000256" key="6">
    <source>
        <dbReference type="ARBA" id="ARBA00023163"/>
    </source>
</evidence>
<keyword evidence="5" id="KW-0238">DNA-binding</keyword>
<feature type="domain" description="HTH myb-type" evidence="10">
    <location>
        <begin position="9"/>
        <end position="61"/>
    </location>
</feature>
<keyword evidence="7" id="KW-0539">Nucleus</keyword>
<dbReference type="FunFam" id="1.10.10.60:FF:000001">
    <property type="entry name" value="MYB-related transcription factor"/>
    <property type="match status" value="1"/>
</dbReference>
<dbReference type="OMA" id="GQQGFRF"/>
<dbReference type="Proteomes" id="UP000000768">
    <property type="component" value="Chromosome 9"/>
</dbReference>
<dbReference type="PANTHER" id="PTHR47994:SF5">
    <property type="entry name" value="F14D16.11-RELATED"/>
    <property type="match status" value="1"/>
</dbReference>
<evidence type="ECO:0000256" key="5">
    <source>
        <dbReference type="ARBA" id="ARBA00023125"/>
    </source>
</evidence>
<evidence type="ECO:0000313" key="11">
    <source>
        <dbReference type="EMBL" id="KXG22070.1"/>
    </source>
</evidence>
<dbReference type="SUPFAM" id="SSF46689">
    <property type="entry name" value="Homeodomain-like"/>
    <property type="match status" value="1"/>
</dbReference>
<feature type="domain" description="HTH myb-type" evidence="10">
    <location>
        <begin position="62"/>
        <end position="116"/>
    </location>
</feature>
<evidence type="ECO:0000313" key="12">
    <source>
        <dbReference type="Proteomes" id="UP000000768"/>
    </source>
</evidence>
<feature type="compositionally biased region" description="Low complexity" evidence="8">
    <location>
        <begin position="174"/>
        <end position="189"/>
    </location>
</feature>
<dbReference type="FunFam" id="1.10.10.60:FF:000157">
    <property type="entry name" value="Myb transcription factor"/>
    <property type="match status" value="1"/>
</dbReference>
<dbReference type="InterPro" id="IPR015495">
    <property type="entry name" value="Myb_TF_plants"/>
</dbReference>
<dbReference type="InterPro" id="IPR017930">
    <property type="entry name" value="Myb_dom"/>
</dbReference>
<keyword evidence="2" id="KW-0678">Repressor</keyword>
<feature type="region of interest" description="Disordered" evidence="8">
    <location>
        <begin position="174"/>
        <end position="200"/>
    </location>
</feature>
<evidence type="ECO:0000256" key="4">
    <source>
        <dbReference type="ARBA" id="ARBA00023015"/>
    </source>
</evidence>
<keyword evidence="12" id="KW-1185">Reference proteome</keyword>
<dbReference type="GO" id="GO:0003700">
    <property type="term" value="F:DNA-binding transcription factor activity"/>
    <property type="evidence" value="ECO:0007669"/>
    <property type="project" value="UniProtKB-ARBA"/>
</dbReference>
<dbReference type="CDD" id="cd00167">
    <property type="entry name" value="SANT"/>
    <property type="match status" value="2"/>
</dbReference>
<accession>A0A1B6P8K8</accession>
<comment type="subcellular location">
    <subcellularLocation>
        <location evidence="1">Nucleus</location>
    </subcellularLocation>
</comment>
<evidence type="ECO:0000256" key="8">
    <source>
        <dbReference type="SAM" id="MobiDB-lite"/>
    </source>
</evidence>
<keyword evidence="3" id="KW-0677">Repeat</keyword>
<dbReference type="AlphaFoldDB" id="A0A1B6P8K8"/>
<reference evidence="11 12" key="1">
    <citation type="journal article" date="2009" name="Nature">
        <title>The Sorghum bicolor genome and the diversification of grasses.</title>
        <authorList>
            <person name="Paterson A.H."/>
            <person name="Bowers J.E."/>
            <person name="Bruggmann R."/>
            <person name="Dubchak I."/>
            <person name="Grimwood J."/>
            <person name="Gundlach H."/>
            <person name="Haberer G."/>
            <person name="Hellsten U."/>
            <person name="Mitros T."/>
            <person name="Poliakov A."/>
            <person name="Schmutz J."/>
            <person name="Spannagl M."/>
            <person name="Tang H."/>
            <person name="Wang X."/>
            <person name="Wicker T."/>
            <person name="Bharti A.K."/>
            <person name="Chapman J."/>
            <person name="Feltus F.A."/>
            <person name="Gowik U."/>
            <person name="Grigoriev I.V."/>
            <person name="Lyons E."/>
            <person name="Maher C.A."/>
            <person name="Martis M."/>
            <person name="Narechania A."/>
            <person name="Otillar R.P."/>
            <person name="Penning B.W."/>
            <person name="Salamov A.A."/>
            <person name="Wang Y."/>
            <person name="Zhang L."/>
            <person name="Carpita N.C."/>
            <person name="Freeling M."/>
            <person name="Gingle A.R."/>
            <person name="Hash C.T."/>
            <person name="Keller B."/>
            <person name="Klein P."/>
            <person name="Kresovich S."/>
            <person name="McCann M.C."/>
            <person name="Ming R."/>
            <person name="Peterson D.G."/>
            <person name="Mehboob-ur-Rahman"/>
            <person name="Ware D."/>
            <person name="Westhoff P."/>
            <person name="Mayer K.F."/>
            <person name="Messing J."/>
            <person name="Rokhsar D.S."/>
        </authorList>
    </citation>
    <scope>NUCLEOTIDE SEQUENCE [LARGE SCALE GENOMIC DNA]</scope>
    <source>
        <strain evidence="12">cv. BTx623</strain>
    </source>
</reference>
<sequence length="262" mass="27980">MGRSPCCEKAHTNKGAWTKEEDERLVAYIRAHGEGCWRSLPKAAGLPRCGKSCRLRWMNYLRPDLKRGNFTDDEDELIIRLHSLLGNKWSLIAGQLPGRTDNEIKNYWNTHIKRKLLARGIDPQTHRALGVRADAATAPGAVAAHHRAAALLHHHAGAVVVPVAPVKLLAVKPAPAESSSDDGGSSSTGSSGGGSAGEPRCPDLNLNLDLSVGSPPPAAAADTPTSLCLCYRLGLRAGEACGCEADITGQQGFRFFRPLEQG</sequence>
<dbReference type="GO" id="GO:1901141">
    <property type="term" value="P:regulation of lignin biosynthetic process"/>
    <property type="evidence" value="ECO:0007669"/>
    <property type="project" value="UniProtKB-ARBA"/>
</dbReference>
<organism evidence="11 12">
    <name type="scientific">Sorghum bicolor</name>
    <name type="common">Sorghum</name>
    <name type="synonym">Sorghum vulgare</name>
    <dbReference type="NCBI Taxonomy" id="4558"/>
    <lineage>
        <taxon>Eukaryota</taxon>
        <taxon>Viridiplantae</taxon>
        <taxon>Streptophyta</taxon>
        <taxon>Embryophyta</taxon>
        <taxon>Tracheophyta</taxon>
        <taxon>Spermatophyta</taxon>
        <taxon>Magnoliopsida</taxon>
        <taxon>Liliopsida</taxon>
        <taxon>Poales</taxon>
        <taxon>Poaceae</taxon>
        <taxon>PACMAD clade</taxon>
        <taxon>Panicoideae</taxon>
        <taxon>Andropogonodae</taxon>
        <taxon>Andropogoneae</taxon>
        <taxon>Sorghinae</taxon>
        <taxon>Sorghum</taxon>
    </lineage>
</organism>
<dbReference type="InParanoid" id="A0A1B6P8K8"/>
<dbReference type="GO" id="GO:0000987">
    <property type="term" value="F:cis-regulatory region sequence-specific DNA binding"/>
    <property type="evidence" value="ECO:0000318"/>
    <property type="project" value="GO_Central"/>
</dbReference>
<evidence type="ECO:0000259" key="9">
    <source>
        <dbReference type="PROSITE" id="PS50090"/>
    </source>
</evidence>
<feature type="domain" description="Myb-like" evidence="9">
    <location>
        <begin position="62"/>
        <end position="112"/>
    </location>
</feature>
<dbReference type="PROSITE" id="PS50090">
    <property type="entry name" value="MYB_LIKE"/>
    <property type="match status" value="2"/>
</dbReference>
<evidence type="ECO:0000259" key="10">
    <source>
        <dbReference type="PROSITE" id="PS51294"/>
    </source>
</evidence>
<reference evidence="12" key="2">
    <citation type="journal article" date="2018" name="Plant J.">
        <title>The Sorghum bicolor reference genome: improved assembly, gene annotations, a transcriptome atlas, and signatures of genome organization.</title>
        <authorList>
            <person name="McCormick R.F."/>
            <person name="Truong S.K."/>
            <person name="Sreedasyam A."/>
            <person name="Jenkins J."/>
            <person name="Shu S."/>
            <person name="Sims D."/>
            <person name="Kennedy M."/>
            <person name="Amirebrahimi M."/>
            <person name="Weers B.D."/>
            <person name="McKinley B."/>
            <person name="Mattison A."/>
            <person name="Morishige D.T."/>
            <person name="Grimwood J."/>
            <person name="Schmutz J."/>
            <person name="Mullet J.E."/>
        </authorList>
    </citation>
    <scope>NUCLEOTIDE SEQUENCE [LARGE SCALE GENOMIC DNA]</scope>
    <source>
        <strain evidence="12">cv. BTx623</strain>
    </source>
</reference>
<gene>
    <name evidence="11" type="ORF">SORBI_3009G148100</name>
</gene>
<keyword evidence="6" id="KW-0804">Transcription</keyword>
<evidence type="ECO:0000256" key="3">
    <source>
        <dbReference type="ARBA" id="ARBA00022737"/>
    </source>
</evidence>